<evidence type="ECO:0000313" key="2">
    <source>
        <dbReference type="EMBL" id="WXU00080.1"/>
    </source>
</evidence>
<dbReference type="AlphaFoldDB" id="A0AAU6PGE6"/>
<sequence length="133" mass="15375">MSNQLSVQIYASKTYLTLSIGVYLLGIFCAWVYFYTIWLSLSVSVGFSIWLFYFLPKLQLTHPNSVVKISLDEDKLAIERNDQSTQQYVTFHRQFQSRFLVIISAGKESIVIFKDALTARSLSKINKYFNAHT</sequence>
<feature type="transmembrane region" description="Helical" evidence="1">
    <location>
        <begin position="20"/>
        <end position="53"/>
    </location>
</feature>
<evidence type="ECO:0000256" key="1">
    <source>
        <dbReference type="SAM" id="Phobius"/>
    </source>
</evidence>
<keyword evidence="1" id="KW-0812">Transmembrane</keyword>
<keyword evidence="1" id="KW-0472">Membrane</keyword>
<evidence type="ECO:0008006" key="3">
    <source>
        <dbReference type="Google" id="ProtNLM"/>
    </source>
</evidence>
<dbReference type="EMBL" id="CP138327">
    <property type="protein sequence ID" value="WXU00080.1"/>
    <property type="molecule type" value="Genomic_DNA"/>
</dbReference>
<accession>A0AAU6PGE6</accession>
<protein>
    <recommendedName>
        <fullName evidence="3">YcxB-like protein domain-containing protein</fullName>
    </recommendedName>
</protein>
<keyword evidence="1" id="KW-1133">Transmembrane helix</keyword>
<name>A0AAU6PGE6_9GAMM</name>
<proteinExistence type="predicted"/>
<reference evidence="2" key="1">
    <citation type="submission" date="2023-10" db="EMBL/GenBank/DDBJ databases">
        <title>The first scallop-associated chemosynthetic bacterial symbiont.</title>
        <authorList>
            <person name="Lin Y.-T."/>
            <person name="Sun J."/>
            <person name="Ip J.C.-H."/>
            <person name="He X."/>
            <person name="Gao Z.-M."/>
            <person name="Perez M."/>
            <person name="Xu T."/>
            <person name="Qian P.-Y."/>
            <person name="Qiu J.-W."/>
        </authorList>
    </citation>
    <scope>NUCLEOTIDE SEQUENCE</scope>
    <source>
        <strain evidence="2">Gill1</strain>
    </source>
</reference>
<organism evidence="2">
    <name type="scientific">Catillopecten margaritatus gill symbiont</name>
    <dbReference type="NCBI Taxonomy" id="3083288"/>
    <lineage>
        <taxon>Bacteria</taxon>
        <taxon>Pseudomonadati</taxon>
        <taxon>Pseudomonadota</taxon>
        <taxon>Gammaproteobacteria</taxon>
        <taxon>sulfur-oxidizing symbionts</taxon>
    </lineage>
</organism>
<gene>
    <name evidence="2" type="ORF">Ctma_0789</name>
</gene>